<dbReference type="RefSeq" id="WP_276641855.1">
    <property type="nucleotide sequence ID" value="NZ_JAAZCD010000057.1"/>
</dbReference>
<dbReference type="EMBL" id="JAAZCD010000057">
    <property type="protein sequence ID" value="NLD31146.1"/>
    <property type="molecule type" value="Genomic_DNA"/>
</dbReference>
<gene>
    <name evidence="1" type="ORF">GX662_02655</name>
</gene>
<proteinExistence type="predicted"/>
<sequence>MKPYKTEGSRYDAPFGKESLELQHHMATLDISREGLMKDYSINECQLKDFLFGKPEESDGEKFRSIYDDLKVKMDGKIKESNKRAREQLLNSGKKIEQ</sequence>
<comment type="caution">
    <text evidence="1">The sequence shown here is derived from an EMBL/GenBank/DDBJ whole genome shotgun (WGS) entry which is preliminary data.</text>
</comment>
<dbReference type="AlphaFoldDB" id="A0A847D317"/>
<accession>A0A847D317</accession>
<evidence type="ECO:0000313" key="2">
    <source>
        <dbReference type="Proteomes" id="UP000589373"/>
    </source>
</evidence>
<reference evidence="1 2" key="1">
    <citation type="journal article" date="2020" name="Biotechnol. Biofuels">
        <title>New insights from the biogas microbiome by comprehensive genome-resolved metagenomics of nearly 1600 species originating from multiple anaerobic digesters.</title>
        <authorList>
            <person name="Campanaro S."/>
            <person name="Treu L."/>
            <person name="Rodriguez-R L.M."/>
            <person name="Kovalovszki A."/>
            <person name="Ziels R.M."/>
            <person name="Maus I."/>
            <person name="Zhu X."/>
            <person name="Kougias P.G."/>
            <person name="Basile A."/>
            <person name="Luo G."/>
            <person name="Schluter A."/>
            <person name="Konstantinidis K.T."/>
            <person name="Angelidaki I."/>
        </authorList>
    </citation>
    <scope>NUCLEOTIDE SEQUENCE [LARGE SCALE GENOMIC DNA]</scope>
    <source>
        <strain evidence="1">AS07pgkLD_105</strain>
    </source>
</reference>
<protein>
    <submittedName>
        <fullName evidence="1">Uncharacterized protein</fullName>
    </submittedName>
</protein>
<organism evidence="1 2">
    <name type="scientific">Trichococcus flocculiformis</name>
    <dbReference type="NCBI Taxonomy" id="82803"/>
    <lineage>
        <taxon>Bacteria</taxon>
        <taxon>Bacillati</taxon>
        <taxon>Bacillota</taxon>
        <taxon>Bacilli</taxon>
        <taxon>Lactobacillales</taxon>
        <taxon>Carnobacteriaceae</taxon>
        <taxon>Trichococcus</taxon>
    </lineage>
</organism>
<dbReference type="Proteomes" id="UP000589373">
    <property type="component" value="Unassembled WGS sequence"/>
</dbReference>
<name>A0A847D317_9LACT</name>
<evidence type="ECO:0000313" key="1">
    <source>
        <dbReference type="EMBL" id="NLD31146.1"/>
    </source>
</evidence>